<accession>B1BNI3</accession>
<sequence length="373" mass="42352">MKSNKQKILHIVGGMNIGGTETMLMNLYRKINKDISFDFISYYEREAYYDKEIESLGGKIIKLGSPNRKGIYKSIRDLCKVIREYGPYDAVHAHTLFNCGIAMIAAKICGVEVRISHAHTNLDNNVSFLRKVYMASMRGVIKIFSTNYLACSDDAGKYLFGHGITENKNYIKLPNYIDYLKFLECNESNIRKELGISEEEIVVGHIGTFKSSKNHSFLIDIVNNMIKKNGNVRCILVGEGELKKEIQYKCRELGIEKKVYLLGLREDTEKILNSLDLFVFPSIYEGLGLVMLEAQACGLPCLVSESIQPEADLGLGLFKKIRLKDGANIWSEEALKLVKNKNKNKKLIEEAFENNGYDLENIINTLLKVYKIN</sequence>
<dbReference type="SUPFAM" id="SSF53756">
    <property type="entry name" value="UDP-Glycosyltransferase/glycogen phosphorylase"/>
    <property type="match status" value="1"/>
</dbReference>
<dbReference type="InterPro" id="IPR050194">
    <property type="entry name" value="Glycosyltransferase_grp1"/>
</dbReference>
<reference evidence="3 4" key="1">
    <citation type="submission" date="2007-07" db="EMBL/GenBank/DDBJ databases">
        <title>Annotation of Clostridium perfringens E str. JGS1987.</title>
        <authorList>
            <person name="Paulsen I."/>
            <person name="Sebastian Y."/>
        </authorList>
    </citation>
    <scope>NUCLEOTIDE SEQUENCE [LARGE SCALE GENOMIC DNA]</scope>
    <source>
        <strain evidence="4">E str. JGS1987</strain>
    </source>
</reference>
<proteinExistence type="predicted"/>
<organism evidence="3 4">
    <name type="scientific">Clostridium perfringens E str. JGS1987</name>
    <dbReference type="NCBI Taxonomy" id="451755"/>
    <lineage>
        <taxon>Bacteria</taxon>
        <taxon>Bacillati</taxon>
        <taxon>Bacillota</taxon>
        <taxon>Clostridia</taxon>
        <taxon>Eubacteriales</taxon>
        <taxon>Clostridiaceae</taxon>
        <taxon>Clostridium</taxon>
    </lineage>
</organism>
<evidence type="ECO:0000313" key="4">
    <source>
        <dbReference type="Proteomes" id="UP000005337"/>
    </source>
</evidence>
<feature type="domain" description="Glycosyl transferase family 1" evidence="1">
    <location>
        <begin position="188"/>
        <end position="351"/>
    </location>
</feature>
<evidence type="ECO:0000259" key="2">
    <source>
        <dbReference type="Pfam" id="PF13439"/>
    </source>
</evidence>
<dbReference type="EMBL" id="ABDW01000001">
    <property type="protein sequence ID" value="EDT16598.1"/>
    <property type="molecule type" value="Genomic_DNA"/>
</dbReference>
<feature type="domain" description="Glycosyltransferase subfamily 4-like N-terminal" evidence="2">
    <location>
        <begin position="17"/>
        <end position="168"/>
    </location>
</feature>
<dbReference type="InterPro" id="IPR001296">
    <property type="entry name" value="Glyco_trans_1"/>
</dbReference>
<gene>
    <name evidence="3" type="ORF">AC3_0596</name>
</gene>
<dbReference type="Pfam" id="PF13439">
    <property type="entry name" value="Glyco_transf_4"/>
    <property type="match status" value="1"/>
</dbReference>
<protein>
    <submittedName>
        <fullName evidence="3">Capsular polysaccharide biosynthesis protein</fullName>
    </submittedName>
</protein>
<dbReference type="InterPro" id="IPR028098">
    <property type="entry name" value="Glyco_trans_4-like_N"/>
</dbReference>
<dbReference type="Gene3D" id="3.40.50.2000">
    <property type="entry name" value="Glycogen Phosphorylase B"/>
    <property type="match status" value="2"/>
</dbReference>
<dbReference type="RefSeq" id="WP_003461007.1">
    <property type="nucleotide sequence ID" value="NZ_ABDW01000001.1"/>
</dbReference>
<dbReference type="CDD" id="cd03812">
    <property type="entry name" value="GT4_CapH-like"/>
    <property type="match status" value="1"/>
</dbReference>
<dbReference type="GO" id="GO:0016757">
    <property type="term" value="F:glycosyltransferase activity"/>
    <property type="evidence" value="ECO:0007669"/>
    <property type="project" value="InterPro"/>
</dbReference>
<evidence type="ECO:0000259" key="1">
    <source>
        <dbReference type="Pfam" id="PF00534"/>
    </source>
</evidence>
<comment type="caution">
    <text evidence="3">The sequence shown here is derived from an EMBL/GenBank/DDBJ whole genome shotgun (WGS) entry which is preliminary data.</text>
</comment>
<dbReference type="AlphaFoldDB" id="B1BNI3"/>
<evidence type="ECO:0000313" key="3">
    <source>
        <dbReference type="EMBL" id="EDT16598.1"/>
    </source>
</evidence>
<dbReference type="PANTHER" id="PTHR45947">
    <property type="entry name" value="SULFOQUINOVOSYL TRANSFERASE SQD2"/>
    <property type="match status" value="1"/>
</dbReference>
<dbReference type="PANTHER" id="PTHR45947:SF3">
    <property type="entry name" value="SULFOQUINOVOSYL TRANSFERASE SQD2"/>
    <property type="match status" value="1"/>
</dbReference>
<dbReference type="Pfam" id="PF00534">
    <property type="entry name" value="Glycos_transf_1"/>
    <property type="match status" value="1"/>
</dbReference>
<dbReference type="Proteomes" id="UP000005337">
    <property type="component" value="Unassembled WGS sequence"/>
</dbReference>
<name>B1BNI3_CLOPF</name>